<dbReference type="InterPro" id="IPR038765">
    <property type="entry name" value="Papain-like_cys_pep_sf"/>
</dbReference>
<sequence length="514" mass="55844">MPSEIDTSAAPSVRARLAELKLQQPNKRPPPPPPPPPPPTLPPRKGPPPPAPIEKPSLPPRRPTGSVPPLPARTKTAPLPPQLPNRTVPALPARANTAPTSPPRKLPPPFIPPPPTRHTPPLPTRPARSLPTPRSLPPPAARPQPPPIPASTRPPPVPTSTRPSAESVPRAPTGPTCLRHRDFSEADFHASQAHPTHSLAALAHSLTARFPSHTDKARAIFTFLHHTVAYDFAGFRGHRAMGPQDALSVLRTGLSVCQGYAALFLALAEHAGLSAALVSGHGKGFGYSAGQALSWPPSGHAWNAVRIDAGEWWLVDACWGAGYVDEASGYTKRFNAEMFVSPPEEFGRRHFASEQKWNLSGRSWTAYQHPPEELDGGGGPQLFSCWQEKLGFSDRAECVGPRRLDPARRTQTFWAVKSPCKCLPYAGNPEDEYLCFLNVGEEFDKRNWVVMEQCTDGRTWAAETAVPHATSKVTMSYVTEFDGRPGKGLTPAEFWGKVGRVGWAWGTAAEWRAE</sequence>
<dbReference type="InterPro" id="IPR002931">
    <property type="entry name" value="Transglutaminase-like"/>
</dbReference>
<dbReference type="PANTHER" id="PTHR46333">
    <property type="entry name" value="CYTOKINESIS PROTEIN 3"/>
    <property type="match status" value="1"/>
</dbReference>
<evidence type="ECO:0000256" key="1">
    <source>
        <dbReference type="SAM" id="MobiDB-lite"/>
    </source>
</evidence>
<name>A0A5J5EE32_9PEZI</name>
<dbReference type="Gene3D" id="3.10.620.30">
    <property type="match status" value="1"/>
</dbReference>
<evidence type="ECO:0000313" key="4">
    <source>
        <dbReference type="Proteomes" id="UP000326924"/>
    </source>
</evidence>
<dbReference type="OrthoDB" id="6129702at2759"/>
<dbReference type="SUPFAM" id="SSF54001">
    <property type="entry name" value="Cysteine proteinases"/>
    <property type="match status" value="1"/>
</dbReference>
<comment type="caution">
    <text evidence="3">The sequence shown here is derived from an EMBL/GenBank/DDBJ whole genome shotgun (WGS) entry which is preliminary data.</text>
</comment>
<dbReference type="InParanoid" id="A0A5J5EE32"/>
<dbReference type="InterPro" id="IPR052557">
    <property type="entry name" value="CAP/Cytokinesis_protein"/>
</dbReference>
<feature type="compositionally biased region" description="Pro residues" evidence="1">
    <location>
        <begin position="27"/>
        <end position="71"/>
    </location>
</feature>
<dbReference type="PANTHER" id="PTHR46333:SF5">
    <property type="entry name" value="TRANSGLUTAMINASE-LIKE DOMAIN-CONTAINING PROTEIN"/>
    <property type="match status" value="1"/>
</dbReference>
<evidence type="ECO:0000259" key="2">
    <source>
        <dbReference type="SMART" id="SM00460"/>
    </source>
</evidence>
<dbReference type="GO" id="GO:0005737">
    <property type="term" value="C:cytoplasm"/>
    <property type="evidence" value="ECO:0007669"/>
    <property type="project" value="TreeGrafter"/>
</dbReference>
<feature type="compositionally biased region" description="Pro residues" evidence="1">
    <location>
        <begin position="100"/>
        <end position="124"/>
    </location>
</feature>
<feature type="compositionally biased region" description="Pro residues" evidence="1">
    <location>
        <begin position="134"/>
        <end position="158"/>
    </location>
</feature>
<dbReference type="Pfam" id="PF01841">
    <property type="entry name" value="Transglut_core"/>
    <property type="match status" value="1"/>
</dbReference>
<keyword evidence="4" id="KW-1185">Reference proteome</keyword>
<dbReference type="EMBL" id="VXIS01000422">
    <property type="protein sequence ID" value="KAA8893600.1"/>
    <property type="molecule type" value="Genomic_DNA"/>
</dbReference>
<protein>
    <recommendedName>
        <fullName evidence="2">Transglutaminase-like domain-containing protein</fullName>
    </recommendedName>
</protein>
<reference evidence="3 4" key="1">
    <citation type="submission" date="2019-09" db="EMBL/GenBank/DDBJ databases">
        <title>Draft genome of the ectomycorrhizal ascomycete Sphaerosporella brunnea.</title>
        <authorList>
            <consortium name="DOE Joint Genome Institute"/>
            <person name="Benucci G.M."/>
            <person name="Marozzi G."/>
            <person name="Antonielli L."/>
            <person name="Sanchez S."/>
            <person name="Marco P."/>
            <person name="Wang X."/>
            <person name="Falini L.B."/>
            <person name="Barry K."/>
            <person name="Haridas S."/>
            <person name="Lipzen A."/>
            <person name="Labutti K."/>
            <person name="Grigoriev I.V."/>
            <person name="Murat C."/>
            <person name="Martin F."/>
            <person name="Albertini E."/>
            <person name="Donnini D."/>
            <person name="Bonito G."/>
        </authorList>
    </citation>
    <scope>NUCLEOTIDE SEQUENCE [LARGE SCALE GENOMIC DNA]</scope>
    <source>
        <strain evidence="3 4">Sb_GMNB300</strain>
    </source>
</reference>
<accession>A0A5J5EE32</accession>
<feature type="compositionally biased region" description="Polar residues" evidence="1">
    <location>
        <begin position="1"/>
        <end position="10"/>
    </location>
</feature>
<evidence type="ECO:0000313" key="3">
    <source>
        <dbReference type="EMBL" id="KAA8893600.1"/>
    </source>
</evidence>
<organism evidence="3 4">
    <name type="scientific">Sphaerosporella brunnea</name>
    <dbReference type="NCBI Taxonomy" id="1250544"/>
    <lineage>
        <taxon>Eukaryota</taxon>
        <taxon>Fungi</taxon>
        <taxon>Dikarya</taxon>
        <taxon>Ascomycota</taxon>
        <taxon>Pezizomycotina</taxon>
        <taxon>Pezizomycetes</taxon>
        <taxon>Pezizales</taxon>
        <taxon>Pyronemataceae</taxon>
        <taxon>Sphaerosporella</taxon>
    </lineage>
</organism>
<dbReference type="SMART" id="SM00460">
    <property type="entry name" value="TGc"/>
    <property type="match status" value="1"/>
</dbReference>
<proteinExistence type="predicted"/>
<dbReference type="Proteomes" id="UP000326924">
    <property type="component" value="Unassembled WGS sequence"/>
</dbReference>
<feature type="domain" description="Transglutaminase-like" evidence="2">
    <location>
        <begin position="249"/>
        <end position="319"/>
    </location>
</feature>
<dbReference type="AlphaFoldDB" id="A0A5J5EE32"/>
<gene>
    <name evidence="3" type="ORF">FN846DRAFT_978211</name>
</gene>
<feature type="region of interest" description="Disordered" evidence="1">
    <location>
        <begin position="1"/>
        <end position="179"/>
    </location>
</feature>